<keyword evidence="9 14" id="KW-0560">Oxidoreductase</keyword>
<evidence type="ECO:0000256" key="6">
    <source>
        <dbReference type="ARBA" id="ARBA00022723"/>
    </source>
</evidence>
<evidence type="ECO:0000256" key="8">
    <source>
        <dbReference type="ARBA" id="ARBA00022848"/>
    </source>
</evidence>
<evidence type="ECO:0000256" key="5">
    <source>
        <dbReference type="ARBA" id="ARBA00022617"/>
    </source>
</evidence>
<evidence type="ECO:0000256" key="10">
    <source>
        <dbReference type="ARBA" id="ARBA00023004"/>
    </source>
</evidence>
<name>A0A7R9M0Y2_9ACAR</name>
<keyword evidence="5 13" id="KW-0349">Heme</keyword>
<evidence type="ECO:0000256" key="1">
    <source>
        <dbReference type="ARBA" id="ARBA00001971"/>
    </source>
</evidence>
<dbReference type="GO" id="GO:0020037">
    <property type="term" value="F:heme binding"/>
    <property type="evidence" value="ECO:0007669"/>
    <property type="project" value="InterPro"/>
</dbReference>
<dbReference type="GO" id="GO:0016705">
    <property type="term" value="F:oxidoreductase activity, acting on paired donors, with incorporation or reduction of molecular oxygen"/>
    <property type="evidence" value="ECO:0007669"/>
    <property type="project" value="InterPro"/>
</dbReference>
<keyword evidence="10 13" id="KW-0408">Iron</keyword>
<evidence type="ECO:0000313" key="16">
    <source>
        <dbReference type="EMBL" id="CAD7651503.1"/>
    </source>
</evidence>
<dbReference type="GO" id="GO:0005506">
    <property type="term" value="F:iron ion binding"/>
    <property type="evidence" value="ECO:0007669"/>
    <property type="project" value="InterPro"/>
</dbReference>
<keyword evidence="8" id="KW-0492">Microsome</keyword>
<keyword evidence="7" id="KW-0256">Endoplasmic reticulum</keyword>
<evidence type="ECO:0000256" key="12">
    <source>
        <dbReference type="ARBA" id="ARBA00023136"/>
    </source>
</evidence>
<evidence type="ECO:0000256" key="14">
    <source>
        <dbReference type="RuleBase" id="RU000461"/>
    </source>
</evidence>
<dbReference type="Proteomes" id="UP000728032">
    <property type="component" value="Unassembled WGS sequence"/>
</dbReference>
<reference evidence="16" key="1">
    <citation type="submission" date="2020-11" db="EMBL/GenBank/DDBJ databases">
        <authorList>
            <person name="Tran Van P."/>
        </authorList>
    </citation>
    <scope>NUCLEOTIDE SEQUENCE</scope>
</reference>
<feature type="binding site" description="axial binding residue" evidence="13">
    <location>
        <position position="218"/>
    </location>
    <ligand>
        <name>heme</name>
        <dbReference type="ChEBI" id="CHEBI:30413"/>
    </ligand>
    <ligandPart>
        <name>Fe</name>
        <dbReference type="ChEBI" id="CHEBI:18248"/>
    </ligandPart>
</feature>
<dbReference type="PRINTS" id="PR00463">
    <property type="entry name" value="EP450I"/>
</dbReference>
<keyword evidence="12" id="KW-0472">Membrane</keyword>
<evidence type="ECO:0008006" key="18">
    <source>
        <dbReference type="Google" id="ProtNLM"/>
    </source>
</evidence>
<evidence type="ECO:0000256" key="13">
    <source>
        <dbReference type="PIRSR" id="PIRSR602401-1"/>
    </source>
</evidence>
<accession>A0A7R9M0Y2</accession>
<proteinExistence type="inferred from homology"/>
<dbReference type="Gene3D" id="1.10.630.10">
    <property type="entry name" value="Cytochrome P450"/>
    <property type="match status" value="1"/>
</dbReference>
<dbReference type="GO" id="GO:0005789">
    <property type="term" value="C:endoplasmic reticulum membrane"/>
    <property type="evidence" value="ECO:0007669"/>
    <property type="project" value="UniProtKB-SubCell"/>
</dbReference>
<dbReference type="PROSITE" id="PS00086">
    <property type="entry name" value="CYTOCHROME_P450"/>
    <property type="match status" value="1"/>
</dbReference>
<comment type="subcellular location">
    <subcellularLocation>
        <location evidence="3">Endoplasmic reticulum membrane</location>
        <topology evidence="3">Peripheral membrane protein</topology>
    </subcellularLocation>
    <subcellularLocation>
        <location evidence="2">Microsome membrane</location>
        <topology evidence="2">Peripheral membrane protein</topology>
    </subcellularLocation>
</comment>
<dbReference type="EMBL" id="CAJPVJ010004713">
    <property type="protein sequence ID" value="CAG2168847.1"/>
    <property type="molecule type" value="Genomic_DNA"/>
</dbReference>
<evidence type="ECO:0000256" key="7">
    <source>
        <dbReference type="ARBA" id="ARBA00022824"/>
    </source>
</evidence>
<dbReference type="OrthoDB" id="7779621at2759"/>
<comment type="similarity">
    <text evidence="4 14">Belongs to the cytochrome P450 family.</text>
</comment>
<dbReference type="PANTHER" id="PTHR24292">
    <property type="entry name" value="CYTOCHROME P450"/>
    <property type="match status" value="1"/>
</dbReference>
<feature type="region of interest" description="Disordered" evidence="15">
    <location>
        <begin position="19"/>
        <end position="51"/>
    </location>
</feature>
<keyword evidence="17" id="KW-1185">Reference proteome</keyword>
<dbReference type="EMBL" id="OC919538">
    <property type="protein sequence ID" value="CAD7651503.1"/>
    <property type="molecule type" value="Genomic_DNA"/>
</dbReference>
<keyword evidence="11 14" id="KW-0503">Monooxygenase</keyword>
<organism evidence="16">
    <name type="scientific">Oppiella nova</name>
    <dbReference type="NCBI Taxonomy" id="334625"/>
    <lineage>
        <taxon>Eukaryota</taxon>
        <taxon>Metazoa</taxon>
        <taxon>Ecdysozoa</taxon>
        <taxon>Arthropoda</taxon>
        <taxon>Chelicerata</taxon>
        <taxon>Arachnida</taxon>
        <taxon>Acari</taxon>
        <taxon>Acariformes</taxon>
        <taxon>Sarcoptiformes</taxon>
        <taxon>Oribatida</taxon>
        <taxon>Brachypylina</taxon>
        <taxon>Oppioidea</taxon>
        <taxon>Oppiidae</taxon>
        <taxon>Oppiella</taxon>
    </lineage>
</organism>
<keyword evidence="6 13" id="KW-0479">Metal-binding</keyword>
<dbReference type="PANTHER" id="PTHR24292:SF54">
    <property type="entry name" value="CYP9F3-RELATED"/>
    <property type="match status" value="1"/>
</dbReference>
<dbReference type="InterPro" id="IPR002401">
    <property type="entry name" value="Cyt_P450_E_grp-I"/>
</dbReference>
<comment type="cofactor">
    <cofactor evidence="1 13">
        <name>heme</name>
        <dbReference type="ChEBI" id="CHEBI:30413"/>
    </cofactor>
</comment>
<evidence type="ECO:0000256" key="2">
    <source>
        <dbReference type="ARBA" id="ARBA00004174"/>
    </source>
</evidence>
<dbReference type="InterPro" id="IPR050476">
    <property type="entry name" value="Insect_CytP450_Detox"/>
</dbReference>
<sequence length="273" mass="30979">MKKGKPNNTLLNYFASREGNASVSKSDHKTNGGHNGKAGSDHPVHRSVINTQGPNKKFVNKRLTENEMIANAFGFLLAGHQTTCFALSYCLHELALNPSVQQILYDEINGATDLDGQIPYDSVLARLPYLDAVLSETLRRHFAVSPISRVAAIDYTLGNTGITIKAGQQIEIPVYSIHNSDKYFVDPFRFNPDRFLVQNRRNIRPYTLLSFSSGPRNCVGERFAMLTIKMTLAHMIRKYRFNTCTETDDPIRYQKFTHFMLPERLIVRIEPRV</sequence>
<evidence type="ECO:0000256" key="3">
    <source>
        <dbReference type="ARBA" id="ARBA00004406"/>
    </source>
</evidence>
<dbReference type="InterPro" id="IPR036396">
    <property type="entry name" value="Cyt_P450_sf"/>
</dbReference>
<dbReference type="SUPFAM" id="SSF48264">
    <property type="entry name" value="Cytochrome P450"/>
    <property type="match status" value="1"/>
</dbReference>
<evidence type="ECO:0000256" key="15">
    <source>
        <dbReference type="SAM" id="MobiDB-lite"/>
    </source>
</evidence>
<dbReference type="InterPro" id="IPR001128">
    <property type="entry name" value="Cyt_P450"/>
</dbReference>
<dbReference type="PRINTS" id="PR00385">
    <property type="entry name" value="P450"/>
</dbReference>
<protein>
    <recommendedName>
        <fullName evidence="18">Cytochrome P450</fullName>
    </recommendedName>
</protein>
<dbReference type="Pfam" id="PF00067">
    <property type="entry name" value="p450"/>
    <property type="match status" value="1"/>
</dbReference>
<gene>
    <name evidence="16" type="ORF">ONB1V03_LOCUS8331</name>
</gene>
<evidence type="ECO:0000256" key="9">
    <source>
        <dbReference type="ARBA" id="ARBA00023002"/>
    </source>
</evidence>
<evidence type="ECO:0000313" key="17">
    <source>
        <dbReference type="Proteomes" id="UP000728032"/>
    </source>
</evidence>
<dbReference type="AlphaFoldDB" id="A0A7R9M0Y2"/>
<dbReference type="GO" id="GO:0004497">
    <property type="term" value="F:monooxygenase activity"/>
    <property type="evidence" value="ECO:0007669"/>
    <property type="project" value="UniProtKB-KW"/>
</dbReference>
<evidence type="ECO:0000256" key="11">
    <source>
        <dbReference type="ARBA" id="ARBA00023033"/>
    </source>
</evidence>
<evidence type="ECO:0000256" key="4">
    <source>
        <dbReference type="ARBA" id="ARBA00010617"/>
    </source>
</evidence>
<dbReference type="InterPro" id="IPR017972">
    <property type="entry name" value="Cyt_P450_CS"/>
</dbReference>